<comment type="caution">
    <text evidence="3">The sequence shown here is derived from an EMBL/GenBank/DDBJ whole genome shotgun (WGS) entry which is preliminary data.</text>
</comment>
<gene>
    <name evidence="3" type="ORF">BV898_02496</name>
</gene>
<sequence>MAYVNCYHVFFLAVFLISPFIAGITAIQCLICAPVPEIGETCANPKDISLDECGSTTNACHALFIKQANGATEITRNCGKYRGAFQAGDNECKDFTLSNHKTVKLCNCQSEGCNSQVLDPRELPAGPGSGAVTSAPSVAGGGSKPGTTDTNNKLPVFNPSQASVDGGGGAAKAAALTFTPFSSLITTAALFLLL</sequence>
<feature type="region of interest" description="Disordered" evidence="1">
    <location>
        <begin position="124"/>
        <end position="161"/>
    </location>
</feature>
<dbReference type="OrthoDB" id="10424481at2759"/>
<evidence type="ECO:0000313" key="3">
    <source>
        <dbReference type="EMBL" id="OQV23765.1"/>
    </source>
</evidence>
<dbReference type="EMBL" id="MTYJ01000010">
    <property type="protein sequence ID" value="OQV23765.1"/>
    <property type="molecule type" value="Genomic_DNA"/>
</dbReference>
<feature type="compositionally biased region" description="Polar residues" evidence="1">
    <location>
        <begin position="145"/>
        <end position="161"/>
    </location>
</feature>
<accession>A0A1W0X8B2</accession>
<evidence type="ECO:0000256" key="1">
    <source>
        <dbReference type="SAM" id="MobiDB-lite"/>
    </source>
</evidence>
<organism evidence="3 4">
    <name type="scientific">Hypsibius exemplaris</name>
    <name type="common">Freshwater tardigrade</name>
    <dbReference type="NCBI Taxonomy" id="2072580"/>
    <lineage>
        <taxon>Eukaryota</taxon>
        <taxon>Metazoa</taxon>
        <taxon>Ecdysozoa</taxon>
        <taxon>Tardigrada</taxon>
        <taxon>Eutardigrada</taxon>
        <taxon>Parachela</taxon>
        <taxon>Hypsibioidea</taxon>
        <taxon>Hypsibiidae</taxon>
        <taxon>Hypsibius</taxon>
    </lineage>
</organism>
<keyword evidence="2" id="KW-1133">Transmembrane helix</keyword>
<protein>
    <submittedName>
        <fullName evidence="3">Uncharacterized protein</fullName>
    </submittedName>
</protein>
<reference evidence="4" key="1">
    <citation type="submission" date="2017-01" db="EMBL/GenBank/DDBJ databases">
        <title>Comparative genomics of anhydrobiosis in the tardigrade Hypsibius dujardini.</title>
        <authorList>
            <person name="Yoshida Y."/>
            <person name="Koutsovoulos G."/>
            <person name="Laetsch D."/>
            <person name="Stevens L."/>
            <person name="Kumar S."/>
            <person name="Horikawa D."/>
            <person name="Ishino K."/>
            <person name="Komine S."/>
            <person name="Tomita M."/>
            <person name="Blaxter M."/>
            <person name="Arakawa K."/>
        </authorList>
    </citation>
    <scope>NUCLEOTIDE SEQUENCE [LARGE SCALE GENOMIC DNA]</scope>
    <source>
        <strain evidence="4">Z151</strain>
    </source>
</reference>
<dbReference type="Proteomes" id="UP000192578">
    <property type="component" value="Unassembled WGS sequence"/>
</dbReference>
<keyword evidence="2" id="KW-0472">Membrane</keyword>
<keyword evidence="2" id="KW-0812">Transmembrane</keyword>
<evidence type="ECO:0000313" key="4">
    <source>
        <dbReference type="Proteomes" id="UP000192578"/>
    </source>
</evidence>
<proteinExistence type="predicted"/>
<name>A0A1W0X8B2_HYPEX</name>
<keyword evidence="4" id="KW-1185">Reference proteome</keyword>
<evidence type="ECO:0000256" key="2">
    <source>
        <dbReference type="SAM" id="Phobius"/>
    </source>
</evidence>
<feature type="transmembrane region" description="Helical" evidence="2">
    <location>
        <begin position="7"/>
        <end position="27"/>
    </location>
</feature>
<dbReference type="AlphaFoldDB" id="A0A1W0X8B2"/>